<evidence type="ECO:0000256" key="1">
    <source>
        <dbReference type="SAM" id="MobiDB-lite"/>
    </source>
</evidence>
<organism evidence="2 3">
    <name type="scientific">Panicum miliaceum</name>
    <name type="common">Proso millet</name>
    <name type="synonym">Broomcorn millet</name>
    <dbReference type="NCBI Taxonomy" id="4540"/>
    <lineage>
        <taxon>Eukaryota</taxon>
        <taxon>Viridiplantae</taxon>
        <taxon>Streptophyta</taxon>
        <taxon>Embryophyta</taxon>
        <taxon>Tracheophyta</taxon>
        <taxon>Spermatophyta</taxon>
        <taxon>Magnoliopsida</taxon>
        <taxon>Liliopsida</taxon>
        <taxon>Poales</taxon>
        <taxon>Poaceae</taxon>
        <taxon>PACMAD clade</taxon>
        <taxon>Panicoideae</taxon>
        <taxon>Panicodae</taxon>
        <taxon>Paniceae</taxon>
        <taxon>Panicinae</taxon>
        <taxon>Panicum</taxon>
        <taxon>Panicum sect. Panicum</taxon>
    </lineage>
</organism>
<dbReference type="GO" id="GO:0000428">
    <property type="term" value="C:DNA-directed RNA polymerase complex"/>
    <property type="evidence" value="ECO:0007669"/>
    <property type="project" value="UniProtKB-KW"/>
</dbReference>
<feature type="compositionally biased region" description="Basic and acidic residues" evidence="1">
    <location>
        <begin position="194"/>
        <end position="209"/>
    </location>
</feature>
<proteinExistence type="predicted"/>
<dbReference type="AlphaFoldDB" id="A0A3L6PJ72"/>
<keyword evidence="3" id="KW-1185">Reference proteome</keyword>
<evidence type="ECO:0000313" key="2">
    <source>
        <dbReference type="EMBL" id="RLM58851.1"/>
    </source>
</evidence>
<dbReference type="STRING" id="4540.A0A3L6PJ72"/>
<comment type="caution">
    <text evidence="2">The sequence shown here is derived from an EMBL/GenBank/DDBJ whole genome shotgun (WGS) entry which is preliminary data.</text>
</comment>
<feature type="region of interest" description="Disordered" evidence="1">
    <location>
        <begin position="172"/>
        <end position="209"/>
    </location>
</feature>
<sequence>MSKRISPLTASVGPLVRSAAPLVIIFLRAALACKRWARLFAAPMHSGLGLLANLMHPHRRHRPVHPHVRFLPSPRPRPAQPGAGERRRACPPGQDSASALAAWDPTNDELRTGLVPSHGEELEHLYEVSDSNCVYRNVADHAAGEFTQVLFEDVASDPTLPRTKSVRWCRLRPRKAQPQQSYSGATGRLGGGGGKRETAEARRRPGEPRCEAEAAILAGPRGWTVPSSPRVPTSRPMWRVRCRLTESRMEVSLESESGAGAVESATGGAT</sequence>
<evidence type="ECO:0000313" key="3">
    <source>
        <dbReference type="Proteomes" id="UP000275267"/>
    </source>
</evidence>
<protein>
    <submittedName>
        <fullName evidence="2">DNA-directed RNA polymerases II, IV and V subunit 9B-like</fullName>
    </submittedName>
</protein>
<name>A0A3L6PJ72_PANMI</name>
<dbReference type="Proteomes" id="UP000275267">
    <property type="component" value="Unassembled WGS sequence"/>
</dbReference>
<reference evidence="3" key="1">
    <citation type="journal article" date="2019" name="Nat. Commun.">
        <title>The genome of broomcorn millet.</title>
        <authorList>
            <person name="Zou C."/>
            <person name="Miki D."/>
            <person name="Li D."/>
            <person name="Tang Q."/>
            <person name="Xiao L."/>
            <person name="Rajput S."/>
            <person name="Deng P."/>
            <person name="Jia W."/>
            <person name="Huang R."/>
            <person name="Zhang M."/>
            <person name="Sun Y."/>
            <person name="Hu J."/>
            <person name="Fu X."/>
            <person name="Schnable P.S."/>
            <person name="Li F."/>
            <person name="Zhang H."/>
            <person name="Feng B."/>
            <person name="Zhu X."/>
            <person name="Liu R."/>
            <person name="Schnable J.C."/>
            <person name="Zhu J.-K."/>
            <person name="Zhang H."/>
        </authorList>
    </citation>
    <scope>NUCLEOTIDE SEQUENCE [LARGE SCALE GENOMIC DNA]</scope>
</reference>
<feature type="region of interest" description="Disordered" evidence="1">
    <location>
        <begin position="64"/>
        <end position="105"/>
    </location>
</feature>
<gene>
    <name evidence="2" type="ORF">C2845_PM18G12130</name>
</gene>
<dbReference type="EMBL" id="PQIB02000017">
    <property type="protein sequence ID" value="RLM58851.1"/>
    <property type="molecule type" value="Genomic_DNA"/>
</dbReference>
<accession>A0A3L6PJ72</accession>
<feature type="region of interest" description="Disordered" evidence="1">
    <location>
        <begin position="249"/>
        <end position="270"/>
    </location>
</feature>
<dbReference type="OrthoDB" id="282270at2759"/>